<dbReference type="eggNOG" id="ENOG502SGF5">
    <property type="taxonomic scope" value="Eukaryota"/>
</dbReference>
<feature type="active site" evidence="11">
    <location>
        <position position="309"/>
    </location>
</feature>
<feature type="binding site" evidence="12">
    <location>
        <position position="312"/>
    </location>
    <ligand>
        <name>Zn(2+)</name>
        <dbReference type="ChEBI" id="CHEBI:29105"/>
        <note>catalytic</note>
    </ligand>
</feature>
<evidence type="ECO:0000313" key="15">
    <source>
        <dbReference type="Proteomes" id="UP000001067"/>
    </source>
</evidence>
<organism evidence="15">
    <name type="scientific">Pyrenophora teres f. teres (strain 0-1)</name>
    <name type="common">Barley net blotch fungus</name>
    <name type="synonym">Drechslera teres f. teres</name>
    <dbReference type="NCBI Taxonomy" id="861557"/>
    <lineage>
        <taxon>Eukaryota</taxon>
        <taxon>Fungi</taxon>
        <taxon>Dikarya</taxon>
        <taxon>Ascomycota</taxon>
        <taxon>Pezizomycotina</taxon>
        <taxon>Dothideomycetes</taxon>
        <taxon>Pleosporomycetidae</taxon>
        <taxon>Pleosporales</taxon>
        <taxon>Pleosporineae</taxon>
        <taxon>Pleosporaceae</taxon>
        <taxon>Pyrenophora</taxon>
    </lineage>
</organism>
<evidence type="ECO:0000256" key="13">
    <source>
        <dbReference type="RuleBase" id="RU361126"/>
    </source>
</evidence>
<keyword evidence="3 13" id="KW-0645">Protease</keyword>
<feature type="signal peptide" evidence="13">
    <location>
        <begin position="1"/>
        <end position="17"/>
    </location>
</feature>
<dbReference type="PRINTS" id="PR00768">
    <property type="entry name" value="DEUTEROLYSIN"/>
</dbReference>
<dbReference type="PANTHER" id="PTHR37016:SF3">
    <property type="entry name" value="NEUTRAL PROTEASE 2-RELATED"/>
    <property type="match status" value="1"/>
</dbReference>
<evidence type="ECO:0000256" key="12">
    <source>
        <dbReference type="PIRSR" id="PIRSR601384-2"/>
    </source>
</evidence>
<comment type="catalytic activity">
    <reaction evidence="1 13">
        <text>Preferential cleavage of bonds with hydrophobic residues in P1'. Also 3-Asn-|-Gln-4 and 8-Gly-|-Ser-9 bonds in insulin B chain.</text>
        <dbReference type="EC" id="3.4.24.39"/>
    </reaction>
</comment>
<gene>
    <name evidence="14" type="ORF">PTT_00390</name>
</gene>
<keyword evidence="15" id="KW-1185">Reference proteome</keyword>
<keyword evidence="8 12" id="KW-0862">Zinc</keyword>
<dbReference type="AlphaFoldDB" id="E3RCG3"/>
<evidence type="ECO:0000256" key="11">
    <source>
        <dbReference type="PIRSR" id="PIRSR601384-1"/>
    </source>
</evidence>
<dbReference type="OrthoDB" id="412874at2759"/>
<accession>E3RCG3</accession>
<dbReference type="SUPFAM" id="SSF55486">
    <property type="entry name" value="Metalloproteases ('zincins'), catalytic domain"/>
    <property type="match status" value="1"/>
</dbReference>
<dbReference type="Proteomes" id="UP000001067">
    <property type="component" value="Unassembled WGS sequence"/>
</dbReference>
<keyword evidence="5 12" id="KW-0479">Metal-binding</keyword>
<reference evidence="14 15" key="1">
    <citation type="journal article" date="2010" name="Genome Biol.">
        <title>A first genome assembly of the barley fungal pathogen Pyrenophora teres f. teres.</title>
        <authorList>
            <person name="Ellwood S.R."/>
            <person name="Liu Z."/>
            <person name="Syme R.A."/>
            <person name="Lai Z."/>
            <person name="Hane J.K."/>
            <person name="Keiper F."/>
            <person name="Moffat C.S."/>
            <person name="Oliver R.P."/>
            <person name="Friesen T.L."/>
        </authorList>
    </citation>
    <scope>NUCLEOTIDE SEQUENCE [LARGE SCALE GENOMIC DNA]</scope>
    <source>
        <strain evidence="14 15">0-1</strain>
    </source>
</reference>
<evidence type="ECO:0000256" key="9">
    <source>
        <dbReference type="ARBA" id="ARBA00023049"/>
    </source>
</evidence>
<dbReference type="InterPro" id="IPR001384">
    <property type="entry name" value="Peptidase_M35"/>
</dbReference>
<evidence type="ECO:0000256" key="4">
    <source>
        <dbReference type="ARBA" id="ARBA00022685"/>
    </source>
</evidence>
<dbReference type="GO" id="GO:0006508">
    <property type="term" value="P:proteolysis"/>
    <property type="evidence" value="ECO:0007669"/>
    <property type="project" value="UniProtKB-KW"/>
</dbReference>
<protein>
    <recommendedName>
        <fullName evidence="13">Neutral protease 2</fullName>
        <ecNumber evidence="13">3.4.24.39</ecNumber>
    </recommendedName>
    <alternativeName>
        <fullName evidence="13">Deuterolysin</fullName>
    </alternativeName>
</protein>
<dbReference type="InterPro" id="IPR024079">
    <property type="entry name" value="MetalloPept_cat_dom_sf"/>
</dbReference>
<dbReference type="Gene3D" id="2.60.40.2970">
    <property type="match status" value="1"/>
</dbReference>
<comment type="function">
    <text evidence="13">Secreted metalloproteinase that allows assimilation of proteinaceous substrates. Shows high activities on basic nuclear substrates such as histone and protamine.</text>
</comment>
<evidence type="ECO:0000256" key="2">
    <source>
        <dbReference type="ARBA" id="ARBA00010279"/>
    </source>
</evidence>
<name>E3RCG3_PYRTT</name>
<keyword evidence="9 13" id="KW-0482">Metalloprotease</keyword>
<dbReference type="KEGG" id="pte:PTT_00390"/>
<dbReference type="HOGENOM" id="CLU_039313_2_0_1"/>
<sequence>MKSLYTLLVALAAGATAVTTPIDLKLSSVGGSQVKVTITNTNQDTGYNILKVNTVLEDFHTKRLTITNGGTEVDFTGITGATYIADELDEESFFPLLPGQTREVVIDVAEGYWVHKTDTSRHDIIATGWFHYAALNSTQIVKNDGFPYTSNTLSIDIDQAEAKIVFDKYTAQKLAKRVDISSTCEGSEITKLKQALMDCKEIAHNAAEDVREGTSSYYSKYFFRLDWQEVKGRLEAISSHCGSLGVFDAVIYCRDPYTVSRCTTRGVAAYSRDKDDTIVLCPAYFQLPGIRRACNGYTSGSMAGAMIHELTHMSRVYTPICSDYAYGSARSARLCRDYATGNADSYALYAMDLFLGCLAL</sequence>
<comment type="subcellular location">
    <subcellularLocation>
        <location evidence="13">Secreted</location>
    </subcellularLocation>
</comment>
<feature type="binding site" evidence="12">
    <location>
        <position position="308"/>
    </location>
    <ligand>
        <name>Zn(2+)</name>
        <dbReference type="ChEBI" id="CHEBI:29105"/>
        <note>catalytic</note>
    </ligand>
</feature>
<evidence type="ECO:0000313" key="14">
    <source>
        <dbReference type="EMBL" id="EFQ96586.1"/>
    </source>
</evidence>
<evidence type="ECO:0000256" key="8">
    <source>
        <dbReference type="ARBA" id="ARBA00022833"/>
    </source>
</evidence>
<evidence type="ECO:0000256" key="6">
    <source>
        <dbReference type="ARBA" id="ARBA00022729"/>
    </source>
</evidence>
<dbReference type="Pfam" id="PF02102">
    <property type="entry name" value="Peptidase_M35"/>
    <property type="match status" value="1"/>
</dbReference>
<evidence type="ECO:0000256" key="3">
    <source>
        <dbReference type="ARBA" id="ARBA00022670"/>
    </source>
</evidence>
<dbReference type="STRING" id="861557.E3RCG3"/>
<keyword evidence="6 13" id="KW-0732">Signal</keyword>
<keyword evidence="10" id="KW-0865">Zymogen</keyword>
<evidence type="ECO:0000256" key="5">
    <source>
        <dbReference type="ARBA" id="ARBA00022723"/>
    </source>
</evidence>
<dbReference type="EC" id="3.4.24.39" evidence="13"/>
<keyword evidence="13" id="KW-0964">Secreted</keyword>
<feature type="chain" id="PRO_5005127963" description="Neutral protease 2" evidence="13">
    <location>
        <begin position="18"/>
        <end position="360"/>
    </location>
</feature>
<dbReference type="GO" id="GO:0046872">
    <property type="term" value="F:metal ion binding"/>
    <property type="evidence" value="ECO:0007669"/>
    <property type="project" value="UniProtKB-KW"/>
</dbReference>
<evidence type="ECO:0000256" key="7">
    <source>
        <dbReference type="ARBA" id="ARBA00022801"/>
    </source>
</evidence>
<dbReference type="CDD" id="cd11008">
    <property type="entry name" value="M35_deuterolysin_like"/>
    <property type="match status" value="1"/>
</dbReference>
<dbReference type="EMBL" id="GL531819">
    <property type="protein sequence ID" value="EFQ96586.1"/>
    <property type="molecule type" value="Genomic_DNA"/>
</dbReference>
<keyword evidence="7 13" id="KW-0378">Hydrolase</keyword>
<evidence type="ECO:0000256" key="1">
    <source>
        <dbReference type="ARBA" id="ARBA00001187"/>
    </source>
</evidence>
<dbReference type="PANTHER" id="PTHR37016">
    <property type="match status" value="1"/>
</dbReference>
<dbReference type="InterPro" id="IPR050414">
    <property type="entry name" value="Fungal_M35_metalloproteases"/>
</dbReference>
<evidence type="ECO:0000256" key="10">
    <source>
        <dbReference type="ARBA" id="ARBA00023145"/>
    </source>
</evidence>
<dbReference type="GO" id="GO:0004222">
    <property type="term" value="F:metalloendopeptidase activity"/>
    <property type="evidence" value="ECO:0007669"/>
    <property type="project" value="InterPro"/>
</dbReference>
<dbReference type="GO" id="GO:0005576">
    <property type="term" value="C:extracellular region"/>
    <property type="evidence" value="ECO:0007669"/>
    <property type="project" value="UniProtKB-SubCell"/>
</dbReference>
<feature type="binding site" evidence="12">
    <location>
        <position position="323"/>
    </location>
    <ligand>
        <name>Zn(2+)</name>
        <dbReference type="ChEBI" id="CHEBI:29105"/>
        <note>catalytic</note>
    </ligand>
</feature>
<proteinExistence type="inferred from homology"/>
<comment type="similarity">
    <text evidence="2 13">Belongs to the peptidase M35 family.</text>
</comment>
<keyword evidence="4 13" id="KW-0165">Cleavage on pair of basic residues</keyword>
<dbReference type="Gene3D" id="3.40.390.10">
    <property type="entry name" value="Collagenase (Catalytic Domain)"/>
    <property type="match status" value="1"/>
</dbReference>
<comment type="cofactor">
    <cofactor evidence="12 13">
        <name>Zn(2+)</name>
        <dbReference type="ChEBI" id="CHEBI:29105"/>
    </cofactor>
    <text evidence="12 13">Binds 1 zinc ion per subunit.</text>
</comment>